<evidence type="ECO:0000313" key="3">
    <source>
        <dbReference type="EMBL" id="MBM7507012.1"/>
    </source>
</evidence>
<name>A0ABS2M746_9ACTN</name>
<evidence type="ECO:0000256" key="2">
    <source>
        <dbReference type="SAM" id="Phobius"/>
    </source>
</evidence>
<evidence type="ECO:0008006" key="5">
    <source>
        <dbReference type="Google" id="ProtNLM"/>
    </source>
</evidence>
<protein>
    <recommendedName>
        <fullName evidence="5">Gram-positive cocci surface proteins LPxTG domain-containing protein</fullName>
    </recommendedName>
</protein>
<feature type="compositionally biased region" description="Pro residues" evidence="1">
    <location>
        <begin position="165"/>
        <end position="178"/>
    </location>
</feature>
<feature type="compositionally biased region" description="Low complexity" evidence="1">
    <location>
        <begin position="190"/>
        <end position="206"/>
    </location>
</feature>
<proteinExistence type="predicted"/>
<dbReference type="Proteomes" id="UP000732378">
    <property type="component" value="Unassembled WGS sequence"/>
</dbReference>
<sequence length="321" mass="31545">MSLRPSSTLSVLGSVMGSVMGSVVVALGVTTAGLVVGAPAATAATCGGAGVSVVVDFKGLGGGQQTGCVSGKGGSSAATVLGAAGVELTRARNQPGFVCRVQQVPASDPCVNASPSEAYWSLWWSDGSSGSWSYASLGVDQLKIPEGGSVGFAWDDQSGQVQPGTAPPKAPSPSPSPSPSSQGGQGSQGGTSPAAPAPTAGSASAGAGAGEETPEDGPSQQAGTGKADTTGGAEKDRRKSGKQGKADRAGQDDEDTDEDTDEETETETDDQDTVVDLDGTEPTAAPVDDPAGLPVWVAPAVLVLLGAGLAGLAVVRRRRRG</sequence>
<keyword evidence="2" id="KW-1133">Transmembrane helix</keyword>
<dbReference type="EMBL" id="JAFBBZ010000001">
    <property type="protein sequence ID" value="MBM7507012.1"/>
    <property type="molecule type" value="Genomic_DNA"/>
</dbReference>
<keyword evidence="2" id="KW-0812">Transmembrane</keyword>
<keyword evidence="4" id="KW-1185">Reference proteome</keyword>
<evidence type="ECO:0000313" key="4">
    <source>
        <dbReference type="Proteomes" id="UP000732378"/>
    </source>
</evidence>
<evidence type="ECO:0000256" key="1">
    <source>
        <dbReference type="SAM" id="MobiDB-lite"/>
    </source>
</evidence>
<feature type="compositionally biased region" description="Acidic residues" evidence="1">
    <location>
        <begin position="252"/>
        <end position="279"/>
    </location>
</feature>
<reference evidence="3 4" key="1">
    <citation type="submission" date="2021-01" db="EMBL/GenBank/DDBJ databases">
        <title>Sequencing the genomes of 1000 actinobacteria strains.</title>
        <authorList>
            <person name="Klenk H.-P."/>
        </authorList>
    </citation>
    <scope>NUCLEOTIDE SEQUENCE [LARGE SCALE GENOMIC DNA]</scope>
    <source>
        <strain evidence="3 4">DSM 18239</strain>
    </source>
</reference>
<feature type="transmembrane region" description="Helical" evidence="2">
    <location>
        <begin position="293"/>
        <end position="315"/>
    </location>
</feature>
<gene>
    <name evidence="3" type="ORF">JOE61_000826</name>
</gene>
<feature type="compositionally biased region" description="Low complexity" evidence="1">
    <location>
        <begin position="222"/>
        <end position="232"/>
    </location>
</feature>
<organism evidence="3 4">
    <name type="scientific">Nocardioides salarius</name>
    <dbReference type="NCBI Taxonomy" id="374513"/>
    <lineage>
        <taxon>Bacteria</taxon>
        <taxon>Bacillati</taxon>
        <taxon>Actinomycetota</taxon>
        <taxon>Actinomycetes</taxon>
        <taxon>Propionibacteriales</taxon>
        <taxon>Nocardioidaceae</taxon>
        <taxon>Nocardioides</taxon>
    </lineage>
</organism>
<keyword evidence="2" id="KW-0472">Membrane</keyword>
<comment type="caution">
    <text evidence="3">The sequence shown here is derived from an EMBL/GenBank/DDBJ whole genome shotgun (WGS) entry which is preliminary data.</text>
</comment>
<dbReference type="RefSeq" id="WP_193667860.1">
    <property type="nucleotide sequence ID" value="NZ_JACDTV010000003.1"/>
</dbReference>
<accession>A0ABS2M746</accession>
<feature type="region of interest" description="Disordered" evidence="1">
    <location>
        <begin position="148"/>
        <end position="294"/>
    </location>
</feature>